<dbReference type="Proteomes" id="UP000199451">
    <property type="component" value="Unassembled WGS sequence"/>
</dbReference>
<keyword evidence="2" id="KW-1185">Reference proteome</keyword>
<dbReference type="EMBL" id="FNHL01000007">
    <property type="protein sequence ID" value="SDN20685.1"/>
    <property type="molecule type" value="Genomic_DNA"/>
</dbReference>
<protein>
    <submittedName>
        <fullName evidence="1">Uncharacterized protein</fullName>
    </submittedName>
</protein>
<reference evidence="2" key="1">
    <citation type="submission" date="2016-10" db="EMBL/GenBank/DDBJ databases">
        <authorList>
            <person name="Varghese N."/>
            <person name="Submissions S."/>
        </authorList>
    </citation>
    <scope>NUCLEOTIDE SEQUENCE [LARGE SCALE GENOMIC DNA]</scope>
    <source>
        <strain evidence="2">CGMCC 1.10119</strain>
    </source>
</reference>
<evidence type="ECO:0000313" key="1">
    <source>
        <dbReference type="EMBL" id="SDN20685.1"/>
    </source>
</evidence>
<dbReference type="AlphaFoldDB" id="A0A1G9ZHL8"/>
<sequence>MASISAKWNKTGQGFERDDDTLSVGVYVTTADVHYHGDDVHVRPDVPSEMANSYQVYAVVGLDGTDGQRVPFINYAELSDAVTFATLVTRYLDERDNVIGVEEIAEREPGADDDWWPEGVVDGDETAPREALAAMLGTYAERLDEALSS</sequence>
<accession>A0A1G9ZHL8</accession>
<dbReference type="OrthoDB" id="302388at2157"/>
<dbReference type="RefSeq" id="WP_089699850.1">
    <property type="nucleotide sequence ID" value="NZ_FNHL01000007.1"/>
</dbReference>
<name>A0A1G9ZHL8_9EURY</name>
<proteinExistence type="predicted"/>
<organism evidence="1 2">
    <name type="scientific">Halogranum gelatinilyticum</name>
    <dbReference type="NCBI Taxonomy" id="660521"/>
    <lineage>
        <taxon>Archaea</taxon>
        <taxon>Methanobacteriati</taxon>
        <taxon>Methanobacteriota</taxon>
        <taxon>Stenosarchaea group</taxon>
        <taxon>Halobacteria</taxon>
        <taxon>Halobacteriales</taxon>
        <taxon>Haloferacaceae</taxon>
    </lineage>
</organism>
<gene>
    <name evidence="1" type="ORF">SAMN04487949_3667</name>
</gene>
<evidence type="ECO:0000313" key="2">
    <source>
        <dbReference type="Proteomes" id="UP000199451"/>
    </source>
</evidence>